<dbReference type="SUPFAM" id="SSF101898">
    <property type="entry name" value="NHL repeat"/>
    <property type="match status" value="1"/>
</dbReference>
<dbReference type="InterPro" id="IPR011042">
    <property type="entry name" value="6-blade_b-propeller_TolB-like"/>
</dbReference>
<dbReference type="EMBL" id="DF237236">
    <property type="protein sequence ID" value="GAQ86410.1"/>
    <property type="molecule type" value="Genomic_DNA"/>
</dbReference>
<keyword evidence="2" id="KW-1185">Reference proteome</keyword>
<evidence type="ECO:0000313" key="1">
    <source>
        <dbReference type="EMBL" id="GAQ86410.1"/>
    </source>
</evidence>
<proteinExistence type="predicted"/>
<dbReference type="PANTHER" id="PTHR31460:SF3">
    <property type="entry name" value="MESOCENTIN"/>
    <property type="match status" value="1"/>
</dbReference>
<dbReference type="Gene3D" id="2.120.10.30">
    <property type="entry name" value="TolB, C-terminal domain"/>
    <property type="match status" value="1"/>
</dbReference>
<name>A0A1Y1I627_KLENI</name>
<dbReference type="PANTHER" id="PTHR31460">
    <property type="match status" value="1"/>
</dbReference>
<accession>A0A1Y1I627</accession>
<sequence length="306" mass="33777">MAPERITYTAPQQFPESIDWDAKHQRFLVGSVLRGNVMGVYQDGTAKELVKDMEYKGCGTLGITVDAPRNRVVVTIKSNAPAPNYNAVAGYDLHSGERLFLTPLNDVPCSNPPREMPVFANDSAVDPKTGEIYTTDTHRSLIWKCKADGSDPVVFAASPLFESFPTVFEMFPLGLNGLVVHENGYIITFNLRQGVGFKVPLDGSEPSHIAIDGVFPGADGIRLRPDGRLVVTTNDNVYLVESSDEWRSAKILETVPQDPTISTTAVAIKDGRAYINYAWFAEAYGGKQRSEFYMQTADFEIDRAEK</sequence>
<evidence type="ECO:0008006" key="3">
    <source>
        <dbReference type="Google" id="ProtNLM"/>
    </source>
</evidence>
<gene>
    <name evidence="1" type="ORF">KFL_002870140</name>
</gene>
<dbReference type="InterPro" id="IPR053224">
    <property type="entry name" value="Sensory_adhesion_molecule"/>
</dbReference>
<organism evidence="1 2">
    <name type="scientific">Klebsormidium nitens</name>
    <name type="common">Green alga</name>
    <name type="synonym">Ulothrix nitens</name>
    <dbReference type="NCBI Taxonomy" id="105231"/>
    <lineage>
        <taxon>Eukaryota</taxon>
        <taxon>Viridiplantae</taxon>
        <taxon>Streptophyta</taxon>
        <taxon>Klebsormidiophyceae</taxon>
        <taxon>Klebsormidiales</taxon>
        <taxon>Klebsormidiaceae</taxon>
        <taxon>Klebsormidium</taxon>
    </lineage>
</organism>
<dbReference type="Proteomes" id="UP000054558">
    <property type="component" value="Unassembled WGS sequence"/>
</dbReference>
<dbReference type="AlphaFoldDB" id="A0A1Y1I627"/>
<evidence type="ECO:0000313" key="2">
    <source>
        <dbReference type="Proteomes" id="UP000054558"/>
    </source>
</evidence>
<dbReference type="OrthoDB" id="1885092at2759"/>
<dbReference type="OMA" id="AYELSTW"/>
<protein>
    <recommendedName>
        <fullName evidence="3">SMP-30/Gluconolactonase/LRE-like region domain-containing protein</fullName>
    </recommendedName>
</protein>
<reference evidence="1 2" key="1">
    <citation type="journal article" date="2014" name="Nat. Commun.">
        <title>Klebsormidium flaccidum genome reveals primary factors for plant terrestrial adaptation.</title>
        <authorList>
            <person name="Hori K."/>
            <person name="Maruyama F."/>
            <person name="Fujisawa T."/>
            <person name="Togashi T."/>
            <person name="Yamamoto N."/>
            <person name="Seo M."/>
            <person name="Sato S."/>
            <person name="Yamada T."/>
            <person name="Mori H."/>
            <person name="Tajima N."/>
            <person name="Moriyama T."/>
            <person name="Ikeuchi M."/>
            <person name="Watanabe M."/>
            <person name="Wada H."/>
            <person name="Kobayashi K."/>
            <person name="Saito M."/>
            <person name="Masuda T."/>
            <person name="Sasaki-Sekimoto Y."/>
            <person name="Mashiguchi K."/>
            <person name="Awai K."/>
            <person name="Shimojima M."/>
            <person name="Masuda S."/>
            <person name="Iwai M."/>
            <person name="Nobusawa T."/>
            <person name="Narise T."/>
            <person name="Kondo S."/>
            <person name="Saito H."/>
            <person name="Sato R."/>
            <person name="Murakawa M."/>
            <person name="Ihara Y."/>
            <person name="Oshima-Yamada Y."/>
            <person name="Ohtaka K."/>
            <person name="Satoh M."/>
            <person name="Sonobe K."/>
            <person name="Ishii M."/>
            <person name="Ohtani R."/>
            <person name="Kanamori-Sato M."/>
            <person name="Honoki R."/>
            <person name="Miyazaki D."/>
            <person name="Mochizuki H."/>
            <person name="Umetsu J."/>
            <person name="Higashi K."/>
            <person name="Shibata D."/>
            <person name="Kamiya Y."/>
            <person name="Sato N."/>
            <person name="Nakamura Y."/>
            <person name="Tabata S."/>
            <person name="Ida S."/>
            <person name="Kurokawa K."/>
            <person name="Ohta H."/>
        </authorList>
    </citation>
    <scope>NUCLEOTIDE SEQUENCE [LARGE SCALE GENOMIC DNA]</scope>
    <source>
        <strain evidence="1 2">NIES-2285</strain>
    </source>
</reference>